<dbReference type="AlphaFoldDB" id="A0A8H3J712"/>
<dbReference type="Proteomes" id="UP000664534">
    <property type="component" value="Unassembled WGS sequence"/>
</dbReference>
<dbReference type="InterPro" id="IPR006683">
    <property type="entry name" value="Thioestr_dom"/>
</dbReference>
<accession>A0A8H3J712</accession>
<reference evidence="2" key="1">
    <citation type="submission" date="2021-03" db="EMBL/GenBank/DDBJ databases">
        <authorList>
            <person name="Tagirdzhanova G."/>
        </authorList>
    </citation>
    <scope>NUCLEOTIDE SEQUENCE</scope>
</reference>
<dbReference type="InterPro" id="IPR052061">
    <property type="entry name" value="PTE-AB_protein"/>
</dbReference>
<protein>
    <recommendedName>
        <fullName evidence="1">Thioesterase domain-containing protein</fullName>
    </recommendedName>
</protein>
<feature type="domain" description="Thioesterase" evidence="1">
    <location>
        <begin position="108"/>
        <end position="181"/>
    </location>
</feature>
<dbReference type="Pfam" id="PF03061">
    <property type="entry name" value="4HBT"/>
    <property type="match status" value="1"/>
</dbReference>
<dbReference type="OrthoDB" id="506431at2759"/>
<dbReference type="SUPFAM" id="SSF54637">
    <property type="entry name" value="Thioesterase/thiol ester dehydrase-isomerase"/>
    <property type="match status" value="1"/>
</dbReference>
<evidence type="ECO:0000259" key="1">
    <source>
        <dbReference type="Pfam" id="PF03061"/>
    </source>
</evidence>
<proteinExistence type="predicted"/>
<dbReference type="Gene3D" id="3.10.129.10">
    <property type="entry name" value="Hotdog Thioesterase"/>
    <property type="match status" value="1"/>
</dbReference>
<evidence type="ECO:0000313" key="2">
    <source>
        <dbReference type="EMBL" id="CAF9941699.1"/>
    </source>
</evidence>
<dbReference type="CDD" id="cd03443">
    <property type="entry name" value="PaaI_thioesterase"/>
    <property type="match status" value="1"/>
</dbReference>
<gene>
    <name evidence="2" type="ORF">IMSHALPRED_002856</name>
</gene>
<keyword evidence="3" id="KW-1185">Reference proteome</keyword>
<name>A0A8H3J712_9LECA</name>
<dbReference type="PANTHER" id="PTHR47260:SF3">
    <property type="entry name" value="THIOESTERASE FAMILY PROTEIN (AFU_ORTHOLOGUE AFUA_7G03960)"/>
    <property type="match status" value="1"/>
</dbReference>
<dbReference type="InterPro" id="IPR029069">
    <property type="entry name" value="HotDog_dom_sf"/>
</dbReference>
<dbReference type="PANTHER" id="PTHR47260">
    <property type="entry name" value="UPF0644 PROTEIN PB2B4.06"/>
    <property type="match status" value="1"/>
</dbReference>
<sequence>MSSLFEFHFEKVPQRTKDLCVKYPWFTTLLEDDTLHPVRTPGRQPETYTLCRLFSKTLNTENTLSACQSFFKEPTSAIISFQQPPLENYLGEFQSFYAIGSDLDGYEGICHGGLLSAALDHTMAVLAGAYPGGKHAYTKNLRIEFQRPLRTPGAMLCRAWMTKAEGRKMWVTGRVEDENGDSYLTAEGLLLKGGQVKL</sequence>
<evidence type="ECO:0000313" key="3">
    <source>
        <dbReference type="Proteomes" id="UP000664534"/>
    </source>
</evidence>
<dbReference type="EMBL" id="CAJPDT010000154">
    <property type="protein sequence ID" value="CAF9941699.1"/>
    <property type="molecule type" value="Genomic_DNA"/>
</dbReference>
<organism evidence="2 3">
    <name type="scientific">Imshaugia aleurites</name>
    <dbReference type="NCBI Taxonomy" id="172621"/>
    <lineage>
        <taxon>Eukaryota</taxon>
        <taxon>Fungi</taxon>
        <taxon>Dikarya</taxon>
        <taxon>Ascomycota</taxon>
        <taxon>Pezizomycotina</taxon>
        <taxon>Lecanoromycetes</taxon>
        <taxon>OSLEUM clade</taxon>
        <taxon>Lecanoromycetidae</taxon>
        <taxon>Lecanorales</taxon>
        <taxon>Lecanorineae</taxon>
        <taxon>Parmeliaceae</taxon>
        <taxon>Imshaugia</taxon>
    </lineage>
</organism>
<comment type="caution">
    <text evidence="2">The sequence shown here is derived from an EMBL/GenBank/DDBJ whole genome shotgun (WGS) entry which is preliminary data.</text>
</comment>